<evidence type="ECO:0000256" key="5">
    <source>
        <dbReference type="ARBA" id="ARBA00023052"/>
    </source>
</evidence>
<dbReference type="Proteomes" id="UP000001208">
    <property type="component" value="Chromosome"/>
</dbReference>
<dbReference type="InterPro" id="IPR029061">
    <property type="entry name" value="THDP-binding"/>
</dbReference>
<dbReference type="eggNOG" id="COG0022">
    <property type="taxonomic scope" value="Bacteria"/>
</dbReference>
<dbReference type="SUPFAM" id="SSF52922">
    <property type="entry name" value="TK C-terminal domain-like"/>
    <property type="match status" value="1"/>
</dbReference>
<dbReference type="RefSeq" id="WP_012498984.1">
    <property type="nucleotide sequence ID" value="NC_011026.1"/>
</dbReference>
<dbReference type="AlphaFoldDB" id="B3QUJ4"/>
<name>B3QUJ4_CHLT3</name>
<evidence type="ECO:0000256" key="3">
    <source>
        <dbReference type="ARBA" id="ARBA00012277"/>
    </source>
</evidence>
<comment type="function">
    <text evidence="2">E1 component of the 2-oxoglutarate dehydrogenase (OGDH) complex which catalyzes the decarboxylation of 2-oxoglutarate, the first step in the conversion of 2-oxoglutarate to succinyl-CoA and CO(2).</text>
</comment>
<keyword evidence="5" id="KW-0786">Thiamine pyrophosphate</keyword>
<feature type="domain" description="Transketolase-like pyrimidine-binding" evidence="6">
    <location>
        <begin position="372"/>
        <end position="548"/>
    </location>
</feature>
<dbReference type="OrthoDB" id="9771835at2"/>
<gene>
    <name evidence="7" type="ordered locus">Ctha_0429</name>
</gene>
<dbReference type="CDD" id="cd02000">
    <property type="entry name" value="TPP_E1_PDC_ADC_BCADC"/>
    <property type="match status" value="1"/>
</dbReference>
<dbReference type="GO" id="GO:0007584">
    <property type="term" value="P:response to nutrient"/>
    <property type="evidence" value="ECO:0007669"/>
    <property type="project" value="TreeGrafter"/>
</dbReference>
<dbReference type="Gene3D" id="3.40.50.920">
    <property type="match status" value="1"/>
</dbReference>
<accession>B3QUJ4</accession>
<evidence type="ECO:0000313" key="8">
    <source>
        <dbReference type="Proteomes" id="UP000001208"/>
    </source>
</evidence>
<evidence type="ECO:0000256" key="4">
    <source>
        <dbReference type="ARBA" id="ARBA00023002"/>
    </source>
</evidence>
<dbReference type="EMBL" id="CP001100">
    <property type="protein sequence ID" value="ACF12900.1"/>
    <property type="molecule type" value="Genomic_DNA"/>
</dbReference>
<dbReference type="Pfam" id="PF02779">
    <property type="entry name" value="Transket_pyr"/>
    <property type="match status" value="1"/>
</dbReference>
<dbReference type="FunFam" id="3.40.50.920:FF:000001">
    <property type="entry name" value="Pyruvate dehydrogenase E1 beta subunit"/>
    <property type="match status" value="1"/>
</dbReference>
<dbReference type="PANTHER" id="PTHR42980:SF1">
    <property type="entry name" value="2-OXOISOVALERATE DEHYDROGENASE SUBUNIT BETA, MITOCHONDRIAL"/>
    <property type="match status" value="1"/>
</dbReference>
<comment type="cofactor">
    <cofactor evidence="1">
        <name>thiamine diphosphate</name>
        <dbReference type="ChEBI" id="CHEBI:58937"/>
    </cofactor>
</comment>
<dbReference type="InterPro" id="IPR005475">
    <property type="entry name" value="Transketolase-like_Pyr-bd"/>
</dbReference>
<dbReference type="HOGENOM" id="CLU_012907_2_1_10"/>
<dbReference type="SMART" id="SM00861">
    <property type="entry name" value="Transket_pyr"/>
    <property type="match status" value="1"/>
</dbReference>
<reference evidence="7 8" key="1">
    <citation type="submission" date="2008-06" db="EMBL/GenBank/DDBJ databases">
        <title>Complete sequence of Chloroherpeton thalassium ATCC 35110.</title>
        <authorList>
            <consortium name="US DOE Joint Genome Institute"/>
            <person name="Lucas S."/>
            <person name="Copeland A."/>
            <person name="Lapidus A."/>
            <person name="Glavina del Rio T."/>
            <person name="Dalin E."/>
            <person name="Tice H."/>
            <person name="Bruce D."/>
            <person name="Goodwin L."/>
            <person name="Pitluck S."/>
            <person name="Schmutz J."/>
            <person name="Larimer F."/>
            <person name="Land M."/>
            <person name="Hauser L."/>
            <person name="Kyrpides N."/>
            <person name="Mikhailova N."/>
            <person name="Liu Z."/>
            <person name="Li T."/>
            <person name="Zhao F."/>
            <person name="Overmann J."/>
            <person name="Bryant D.A."/>
            <person name="Richardson P."/>
        </authorList>
    </citation>
    <scope>NUCLEOTIDE SEQUENCE [LARGE SCALE GENOMIC DNA]</scope>
    <source>
        <strain evidence="8">ATCC 35110 / GB-78</strain>
    </source>
</reference>
<dbReference type="GO" id="GO:0003863">
    <property type="term" value="F:branched-chain 2-oxo acid dehydrogenase activity"/>
    <property type="evidence" value="ECO:0007669"/>
    <property type="project" value="UniProtKB-EC"/>
</dbReference>
<protein>
    <recommendedName>
        <fullName evidence="3">3-methyl-2-oxobutanoate dehydrogenase (2-methylpropanoyl-transferring)</fullName>
        <ecNumber evidence="3">1.2.4.4</ecNumber>
    </recommendedName>
</protein>
<dbReference type="InterPro" id="IPR001017">
    <property type="entry name" value="DH_E1"/>
</dbReference>
<proteinExistence type="predicted"/>
<dbReference type="STRING" id="517418.Ctha_0429"/>
<organism evidence="7 8">
    <name type="scientific">Chloroherpeton thalassium (strain ATCC 35110 / GB-78)</name>
    <dbReference type="NCBI Taxonomy" id="517418"/>
    <lineage>
        <taxon>Bacteria</taxon>
        <taxon>Pseudomonadati</taxon>
        <taxon>Chlorobiota</taxon>
        <taxon>Chlorobiia</taxon>
        <taxon>Chlorobiales</taxon>
        <taxon>Chloroherpetonaceae</taxon>
        <taxon>Chloroherpeton</taxon>
    </lineage>
</organism>
<dbReference type="GO" id="GO:0009083">
    <property type="term" value="P:branched-chain amino acid catabolic process"/>
    <property type="evidence" value="ECO:0007669"/>
    <property type="project" value="TreeGrafter"/>
</dbReference>
<keyword evidence="4" id="KW-0560">Oxidoreductase</keyword>
<sequence length="698" mass="77331">MMLENVEGLDIKHRNSNGLNHKYNYSVTISKEQILRAYTQIYRTRQLDNKLLILLRQGKAPFHVGAAGHEIAQVAMAMHIKPGQDWSYPYYRDLAYCLELGMSVEDVVLEFLAKDVSPISGGRQMYGHWSHNDLRIPTQSSPTGSQYLHAAGTAIACKRENELRKEGEKEIVFVSSGEGATSEGEFHEALNWATREKLPVVFLIEDNGYAISVPIEEQTTGQSIYKVAAGYSGLTRFDVDGGNFFEMYAAAQKAVDICRRGDGPCLIRASVVRLLPHSSSDNQAAYRSQDELESDKKRDGLLRLEKHILTEGVLSQKELTALQAEIYNKIEAAVTWALKQEDPRPESHADFVVSAEPPPISYESTTPQGRSLFMVESINQALAEELEHNPKMMVYGEDVGNAKGGVFSATKGLSEKFGKGRVFNSQLAENSIIGTAVGLAFKGYKPVVEIQFGDYIWPGMMQIRNELALIRYRSKGCWSSPVVVRVAIGGYIHGAMYHSQNVEGFLAHIPGLFVVYPSNAADAKGLLKTACRMDDPVIFLEHKYLYRQGFAKSPEPDKNYFLPFGKARVVQSGNDATVITYGATVRLAQEAAAKIQEETNRTIEILDLRTIIPYDKEAIAASVKKTGKVLVLHEDTLTQGFGGEIIAFISENCFEFLDAPVYRLGAADTPVPNHPNLELAVLPSKESVYRKLAALVAY</sequence>
<dbReference type="Pfam" id="PF02780">
    <property type="entry name" value="Transketolase_C"/>
    <property type="match status" value="1"/>
</dbReference>
<dbReference type="FunFam" id="3.40.50.970:FF:000001">
    <property type="entry name" value="Pyruvate dehydrogenase E1 beta subunit"/>
    <property type="match status" value="1"/>
</dbReference>
<dbReference type="SUPFAM" id="SSF52518">
    <property type="entry name" value="Thiamin diphosphate-binding fold (THDP-binding)"/>
    <property type="match status" value="2"/>
</dbReference>
<dbReference type="Gene3D" id="3.40.50.970">
    <property type="match status" value="2"/>
</dbReference>
<dbReference type="CDD" id="cd07036">
    <property type="entry name" value="TPP_PYR_E1-PDHc-beta_like"/>
    <property type="match status" value="1"/>
</dbReference>
<dbReference type="eggNOG" id="COG1071">
    <property type="taxonomic scope" value="Bacteria"/>
</dbReference>
<dbReference type="EC" id="1.2.4.4" evidence="3"/>
<evidence type="ECO:0000256" key="1">
    <source>
        <dbReference type="ARBA" id="ARBA00001964"/>
    </source>
</evidence>
<dbReference type="Pfam" id="PF00676">
    <property type="entry name" value="E1_dh"/>
    <property type="match status" value="1"/>
</dbReference>
<evidence type="ECO:0000256" key="2">
    <source>
        <dbReference type="ARBA" id="ARBA00003906"/>
    </source>
</evidence>
<dbReference type="PANTHER" id="PTHR42980">
    <property type="entry name" value="2-OXOISOVALERATE DEHYDROGENASE SUBUNIT BETA-RELATED"/>
    <property type="match status" value="1"/>
</dbReference>
<dbReference type="KEGG" id="cts:Ctha_0429"/>
<evidence type="ECO:0000259" key="6">
    <source>
        <dbReference type="SMART" id="SM00861"/>
    </source>
</evidence>
<dbReference type="InterPro" id="IPR009014">
    <property type="entry name" value="Transketo_C/PFOR_II"/>
</dbReference>
<dbReference type="InterPro" id="IPR033248">
    <property type="entry name" value="Transketolase_C"/>
</dbReference>
<keyword evidence="8" id="KW-1185">Reference proteome</keyword>
<evidence type="ECO:0000313" key="7">
    <source>
        <dbReference type="EMBL" id="ACF12900.1"/>
    </source>
</evidence>